<dbReference type="Gramene" id="mRNA:HanXRQr2_Chr04g0155311">
    <property type="protein sequence ID" value="mRNA:HanXRQr2_Chr04g0155311"/>
    <property type="gene ID" value="HanXRQr2_Chr04g0155311"/>
</dbReference>
<dbReference type="AlphaFoldDB" id="A0A9K3J5P1"/>
<dbReference type="Proteomes" id="UP000215914">
    <property type="component" value="Unassembled WGS sequence"/>
</dbReference>
<reference evidence="1" key="1">
    <citation type="journal article" date="2017" name="Nature">
        <title>The sunflower genome provides insights into oil metabolism, flowering and Asterid evolution.</title>
        <authorList>
            <person name="Badouin H."/>
            <person name="Gouzy J."/>
            <person name="Grassa C.J."/>
            <person name="Murat F."/>
            <person name="Staton S.E."/>
            <person name="Cottret L."/>
            <person name="Lelandais-Briere C."/>
            <person name="Owens G.L."/>
            <person name="Carrere S."/>
            <person name="Mayjonade B."/>
            <person name="Legrand L."/>
            <person name="Gill N."/>
            <person name="Kane N.C."/>
            <person name="Bowers J.E."/>
            <person name="Hubner S."/>
            <person name="Bellec A."/>
            <person name="Berard A."/>
            <person name="Berges H."/>
            <person name="Blanchet N."/>
            <person name="Boniface M.C."/>
            <person name="Brunel D."/>
            <person name="Catrice O."/>
            <person name="Chaidir N."/>
            <person name="Claudel C."/>
            <person name="Donnadieu C."/>
            <person name="Faraut T."/>
            <person name="Fievet G."/>
            <person name="Helmstetter N."/>
            <person name="King M."/>
            <person name="Knapp S.J."/>
            <person name="Lai Z."/>
            <person name="Le Paslier M.C."/>
            <person name="Lippi Y."/>
            <person name="Lorenzon L."/>
            <person name="Mandel J.R."/>
            <person name="Marage G."/>
            <person name="Marchand G."/>
            <person name="Marquand E."/>
            <person name="Bret-Mestries E."/>
            <person name="Morien E."/>
            <person name="Nambeesan S."/>
            <person name="Nguyen T."/>
            <person name="Pegot-Espagnet P."/>
            <person name="Pouilly N."/>
            <person name="Raftis F."/>
            <person name="Sallet E."/>
            <person name="Schiex T."/>
            <person name="Thomas J."/>
            <person name="Vandecasteele C."/>
            <person name="Vares D."/>
            <person name="Vear F."/>
            <person name="Vautrin S."/>
            <person name="Crespi M."/>
            <person name="Mangin B."/>
            <person name="Burke J.M."/>
            <person name="Salse J."/>
            <person name="Munos S."/>
            <person name="Vincourt P."/>
            <person name="Rieseberg L.H."/>
            <person name="Langlade N.B."/>
        </authorList>
    </citation>
    <scope>NUCLEOTIDE SEQUENCE</scope>
    <source>
        <tissue evidence="1">Leaves</tissue>
    </source>
</reference>
<evidence type="ECO:0000313" key="2">
    <source>
        <dbReference type="Proteomes" id="UP000215914"/>
    </source>
</evidence>
<name>A0A9K3J5P1_HELAN</name>
<comment type="caution">
    <text evidence="1">The sequence shown here is derived from an EMBL/GenBank/DDBJ whole genome shotgun (WGS) entry which is preliminary data.</text>
</comment>
<proteinExistence type="predicted"/>
<gene>
    <name evidence="1" type="ORF">HanXRQr2_Chr04g0155311</name>
</gene>
<reference evidence="1" key="2">
    <citation type="submission" date="2020-06" db="EMBL/GenBank/DDBJ databases">
        <title>Helianthus annuus Genome sequencing and assembly Release 2.</title>
        <authorList>
            <person name="Gouzy J."/>
            <person name="Langlade N."/>
            <person name="Munos S."/>
        </authorList>
    </citation>
    <scope>NUCLEOTIDE SEQUENCE</scope>
    <source>
        <tissue evidence="1">Leaves</tissue>
    </source>
</reference>
<protein>
    <submittedName>
        <fullName evidence="1">Uncharacterized protein</fullName>
    </submittedName>
</protein>
<sequence length="66" mass="7384">MSPEKEAGPPEKEAAAVADVAGHFCRDFRAGIADIMSLIRRLEEVGRRRRVRSEVRVEALVHLLDT</sequence>
<dbReference type="EMBL" id="MNCJ02000319">
    <property type="protein sequence ID" value="KAF5809278.1"/>
    <property type="molecule type" value="Genomic_DNA"/>
</dbReference>
<evidence type="ECO:0000313" key="1">
    <source>
        <dbReference type="EMBL" id="KAF5809278.1"/>
    </source>
</evidence>
<accession>A0A9K3J5P1</accession>
<organism evidence="1 2">
    <name type="scientific">Helianthus annuus</name>
    <name type="common">Common sunflower</name>
    <dbReference type="NCBI Taxonomy" id="4232"/>
    <lineage>
        <taxon>Eukaryota</taxon>
        <taxon>Viridiplantae</taxon>
        <taxon>Streptophyta</taxon>
        <taxon>Embryophyta</taxon>
        <taxon>Tracheophyta</taxon>
        <taxon>Spermatophyta</taxon>
        <taxon>Magnoliopsida</taxon>
        <taxon>eudicotyledons</taxon>
        <taxon>Gunneridae</taxon>
        <taxon>Pentapetalae</taxon>
        <taxon>asterids</taxon>
        <taxon>campanulids</taxon>
        <taxon>Asterales</taxon>
        <taxon>Asteraceae</taxon>
        <taxon>Asteroideae</taxon>
        <taxon>Heliantheae alliance</taxon>
        <taxon>Heliantheae</taxon>
        <taxon>Helianthus</taxon>
    </lineage>
</organism>
<keyword evidence="2" id="KW-1185">Reference proteome</keyword>